<keyword evidence="2" id="KW-1185">Reference proteome</keyword>
<gene>
    <name evidence="1" type="ORF">PGIGA_G00216940</name>
</gene>
<proteinExistence type="predicted"/>
<accession>A0ACC5WHJ6</accession>
<protein>
    <submittedName>
        <fullName evidence="1">Uncharacterized protein</fullName>
    </submittedName>
</protein>
<comment type="caution">
    <text evidence="1">The sequence shown here is derived from an EMBL/GenBank/DDBJ whole genome shotgun (WGS) entry which is preliminary data.</text>
</comment>
<reference evidence="1 2" key="1">
    <citation type="journal article" date="2022" name="bioRxiv">
        <title>An ancient truncated duplication of the anti-Mullerian hormone receptor type 2 gene is a potential conserved master sex determinant in the Pangasiidae catfish family.</title>
        <authorList>
            <person name="Wen M."/>
            <person name="Pan Q."/>
            <person name="Jouanno E."/>
            <person name="Montfort J."/>
            <person name="Zahm M."/>
            <person name="Cabau C."/>
            <person name="Klopp C."/>
            <person name="Iampietro C."/>
            <person name="Roques C."/>
            <person name="Bouchez O."/>
            <person name="Castinel A."/>
            <person name="Donnadieu C."/>
            <person name="Parrinello H."/>
            <person name="Poncet C."/>
            <person name="Belmonte E."/>
            <person name="Gautier V."/>
            <person name="Avarre J.-C."/>
            <person name="Dugue R."/>
            <person name="Gustiano R."/>
            <person name="Ha T.T.T."/>
            <person name="Campet M."/>
            <person name="Sriphairoj K."/>
            <person name="Ribolli J."/>
            <person name="de Almeida F.L."/>
            <person name="Desvignes T."/>
            <person name="Postlethwait J.H."/>
            <person name="Bucao C.F."/>
            <person name="Robinson-Rechavi M."/>
            <person name="Bobe J."/>
            <person name="Herpin A."/>
            <person name="Guiguen Y."/>
        </authorList>
    </citation>
    <scope>NUCLEOTIDE SEQUENCE [LARGE SCALE GENOMIC DNA]</scope>
    <source>
        <strain evidence="1">YG-Dec2019</strain>
    </source>
</reference>
<name>A0ACC5WHJ6_PANGG</name>
<dbReference type="EMBL" id="CM040458">
    <property type="protein sequence ID" value="MCI4378527.1"/>
    <property type="molecule type" value="Genomic_DNA"/>
</dbReference>
<evidence type="ECO:0000313" key="1">
    <source>
        <dbReference type="EMBL" id="MCI4378527.1"/>
    </source>
</evidence>
<dbReference type="Proteomes" id="UP000829447">
    <property type="component" value="Linkage Group LG5"/>
</dbReference>
<sequence>MSMQELLEDMQEQVGRLTALLQDERRSHEQSYRALLDEAEHKAEKCKQHHQLEMDQLMQDHRSEMNKLVAAHTGTLEDERKSAEERYALLKKDYDFLKCSFRPYKDSVLDDNNCSKRKEEQERCLKKQLLWLKEQLNQSEAERETQRKAFQSETAELHASFKAELEDMKTQLKEKDVTISLLRAALHQIQEELNIMMCRLSELGKGL</sequence>
<evidence type="ECO:0000313" key="2">
    <source>
        <dbReference type="Proteomes" id="UP000829447"/>
    </source>
</evidence>
<organism evidence="1 2">
    <name type="scientific">Pangasianodon gigas</name>
    <name type="common">Mekong giant catfish</name>
    <name type="synonym">Pangasius gigas</name>
    <dbReference type="NCBI Taxonomy" id="30993"/>
    <lineage>
        <taxon>Eukaryota</taxon>
        <taxon>Metazoa</taxon>
        <taxon>Chordata</taxon>
        <taxon>Craniata</taxon>
        <taxon>Vertebrata</taxon>
        <taxon>Euteleostomi</taxon>
        <taxon>Actinopterygii</taxon>
        <taxon>Neopterygii</taxon>
        <taxon>Teleostei</taxon>
        <taxon>Ostariophysi</taxon>
        <taxon>Siluriformes</taxon>
        <taxon>Pangasiidae</taxon>
        <taxon>Pangasianodon</taxon>
    </lineage>
</organism>